<keyword evidence="3" id="KW-1185">Reference proteome</keyword>
<protein>
    <submittedName>
        <fullName evidence="2">Uncharacterized protein</fullName>
    </submittedName>
</protein>
<dbReference type="STRING" id="602072.A0A1R3RJT5"/>
<dbReference type="EMBL" id="KV907501">
    <property type="protein sequence ID" value="OOF94728.1"/>
    <property type="molecule type" value="Genomic_DNA"/>
</dbReference>
<evidence type="ECO:0000313" key="3">
    <source>
        <dbReference type="Proteomes" id="UP000188318"/>
    </source>
</evidence>
<accession>A0A1R3RJT5</accession>
<proteinExistence type="predicted"/>
<reference evidence="3" key="1">
    <citation type="journal article" date="2017" name="Genome Biol.">
        <title>Comparative genomics reveals high biological diversity and specific adaptations in the industrially and medically important fungal genus Aspergillus.</title>
        <authorList>
            <person name="de Vries R.P."/>
            <person name="Riley R."/>
            <person name="Wiebenga A."/>
            <person name="Aguilar-Osorio G."/>
            <person name="Amillis S."/>
            <person name="Uchima C.A."/>
            <person name="Anderluh G."/>
            <person name="Asadollahi M."/>
            <person name="Askin M."/>
            <person name="Barry K."/>
            <person name="Battaglia E."/>
            <person name="Bayram O."/>
            <person name="Benocci T."/>
            <person name="Braus-Stromeyer S.A."/>
            <person name="Caldana C."/>
            <person name="Canovas D."/>
            <person name="Cerqueira G.C."/>
            <person name="Chen F."/>
            <person name="Chen W."/>
            <person name="Choi C."/>
            <person name="Clum A."/>
            <person name="Dos Santos R.A."/>
            <person name="Damasio A.R."/>
            <person name="Diallinas G."/>
            <person name="Emri T."/>
            <person name="Fekete E."/>
            <person name="Flipphi M."/>
            <person name="Freyberg S."/>
            <person name="Gallo A."/>
            <person name="Gournas C."/>
            <person name="Habgood R."/>
            <person name="Hainaut M."/>
            <person name="Harispe M.L."/>
            <person name="Henrissat B."/>
            <person name="Hilden K.S."/>
            <person name="Hope R."/>
            <person name="Hossain A."/>
            <person name="Karabika E."/>
            <person name="Karaffa L."/>
            <person name="Karanyi Z."/>
            <person name="Krasevec N."/>
            <person name="Kuo A."/>
            <person name="Kusch H."/>
            <person name="LaButti K."/>
            <person name="Lagendijk E.L."/>
            <person name="Lapidus A."/>
            <person name="Levasseur A."/>
            <person name="Lindquist E."/>
            <person name="Lipzen A."/>
            <person name="Logrieco A.F."/>
            <person name="MacCabe A."/>
            <person name="Maekelae M.R."/>
            <person name="Malavazi I."/>
            <person name="Melin P."/>
            <person name="Meyer V."/>
            <person name="Mielnichuk N."/>
            <person name="Miskei M."/>
            <person name="Molnar A.P."/>
            <person name="Mule G."/>
            <person name="Ngan C.Y."/>
            <person name="Orejas M."/>
            <person name="Orosz E."/>
            <person name="Ouedraogo J.P."/>
            <person name="Overkamp K.M."/>
            <person name="Park H.-S."/>
            <person name="Perrone G."/>
            <person name="Piumi F."/>
            <person name="Punt P.J."/>
            <person name="Ram A.F."/>
            <person name="Ramon A."/>
            <person name="Rauscher S."/>
            <person name="Record E."/>
            <person name="Riano-Pachon D.M."/>
            <person name="Robert V."/>
            <person name="Roehrig J."/>
            <person name="Ruller R."/>
            <person name="Salamov A."/>
            <person name="Salih N.S."/>
            <person name="Samson R.A."/>
            <person name="Sandor E."/>
            <person name="Sanguinetti M."/>
            <person name="Schuetze T."/>
            <person name="Sepcic K."/>
            <person name="Shelest E."/>
            <person name="Sherlock G."/>
            <person name="Sophianopoulou V."/>
            <person name="Squina F.M."/>
            <person name="Sun H."/>
            <person name="Susca A."/>
            <person name="Todd R.B."/>
            <person name="Tsang A."/>
            <person name="Unkles S.E."/>
            <person name="van de Wiele N."/>
            <person name="van Rossen-Uffink D."/>
            <person name="Oliveira J.V."/>
            <person name="Vesth T.C."/>
            <person name="Visser J."/>
            <person name="Yu J.-H."/>
            <person name="Zhou M."/>
            <person name="Andersen M.R."/>
            <person name="Archer D.B."/>
            <person name="Baker S.E."/>
            <person name="Benoit I."/>
            <person name="Brakhage A.A."/>
            <person name="Braus G.H."/>
            <person name="Fischer R."/>
            <person name="Frisvad J.C."/>
            <person name="Goldman G.H."/>
            <person name="Houbraken J."/>
            <person name="Oakley B."/>
            <person name="Pocsi I."/>
            <person name="Scazzocchio C."/>
            <person name="Seiboth B."/>
            <person name="vanKuyk P.A."/>
            <person name="Wortman J."/>
            <person name="Dyer P.S."/>
            <person name="Grigoriev I.V."/>
        </authorList>
    </citation>
    <scope>NUCLEOTIDE SEQUENCE [LARGE SCALE GENOMIC DNA]</scope>
    <source>
        <strain evidence="3">ITEM 5010</strain>
    </source>
</reference>
<sequence length="321" mass="35331">MSDDEDFYDEYDEDIFWVEEPDPTVADDLAATATATNDFIFYDDPALEAEDFFSDWDDLSDDYYDQDPTVVRRQRALNALSQIPAAGIPSTKHSRKSTTKAPQFDITAFQGVVWRSPSDEVKIALHEPGEGEKVALLKNWREVFRNSHPAIGRVRVRKDGKEWMGGAGVVAAEDLYGEEDEDEADADVEDGDGLGDEFEVEDGVEVEVTSGQSNGVVVEALTDSEMVEREKEAEVNGAHLGTVEPADSLGVKNSKPNGVTAIADKPATRGRKRKAEEEADPVPELTSRTRSKRIATQKVGETKEAHSAPSGPVRRSTRNKK</sequence>
<gene>
    <name evidence="2" type="ORF">ASPCADRAFT_131332</name>
</gene>
<dbReference type="OMA" id="FQGVVWK"/>
<organism evidence="2 3">
    <name type="scientific">Aspergillus carbonarius (strain ITEM 5010)</name>
    <dbReference type="NCBI Taxonomy" id="602072"/>
    <lineage>
        <taxon>Eukaryota</taxon>
        <taxon>Fungi</taxon>
        <taxon>Dikarya</taxon>
        <taxon>Ascomycota</taxon>
        <taxon>Pezizomycotina</taxon>
        <taxon>Eurotiomycetes</taxon>
        <taxon>Eurotiomycetidae</taxon>
        <taxon>Eurotiales</taxon>
        <taxon>Aspergillaceae</taxon>
        <taxon>Aspergillus</taxon>
        <taxon>Aspergillus subgen. Circumdati</taxon>
    </lineage>
</organism>
<dbReference type="VEuPathDB" id="FungiDB:ASPCADRAFT_131332"/>
<feature type="region of interest" description="Disordered" evidence="1">
    <location>
        <begin position="234"/>
        <end position="321"/>
    </location>
</feature>
<dbReference type="Proteomes" id="UP000188318">
    <property type="component" value="Unassembled WGS sequence"/>
</dbReference>
<evidence type="ECO:0000256" key="1">
    <source>
        <dbReference type="SAM" id="MobiDB-lite"/>
    </source>
</evidence>
<name>A0A1R3RJT5_ASPC5</name>
<evidence type="ECO:0000313" key="2">
    <source>
        <dbReference type="EMBL" id="OOF94728.1"/>
    </source>
</evidence>
<dbReference type="AlphaFoldDB" id="A0A1R3RJT5"/>